<feature type="chain" id="PRO_5019466283" evidence="1">
    <location>
        <begin position="25"/>
        <end position="298"/>
    </location>
</feature>
<sequence>MNTKRLMSILSICIGLLASQTAIARTLVIGTISDEPVKEIRTFLPFTKYLAQQLEPMGFSDGKVVIARDIDHMASLIRSGQIDLFVDSPLVALAINKKAGSRLLVTRWKKGVAEYHSVIFVRQKSGIASVSDLVGRVVTFEESFSSSGHLLPRIAMAEMGIQFSQMDSPQSRLAPDETGFVFSGDDENTIEWVLRGRTDAGAMSMDNFKKRVGPNKDELTIILRTDAIPRHVISISSEITNQLAGEIETALVTMNQSEDGLAVLGAFERTTKFDAFSKEILVTLERLQDPVTDLVGND</sequence>
<dbReference type="PANTHER" id="PTHR35841:SF1">
    <property type="entry name" value="PHOSPHONATES-BINDING PERIPLASMIC PROTEIN"/>
    <property type="match status" value="1"/>
</dbReference>
<dbReference type="KEGG" id="sedi:EBB79_11830"/>
<accession>A0A3T0N393</accession>
<gene>
    <name evidence="2" type="ORF">EBB79_11830</name>
</gene>
<protein>
    <submittedName>
        <fullName evidence="2">Phosphate/phosphite/phosphonate ABC transporter substrate-binding protein</fullName>
    </submittedName>
</protein>
<dbReference type="Gene3D" id="3.40.190.10">
    <property type="entry name" value="Periplasmic binding protein-like II"/>
    <property type="match status" value="2"/>
</dbReference>
<evidence type="ECO:0000313" key="2">
    <source>
        <dbReference type="EMBL" id="AZV78498.1"/>
    </source>
</evidence>
<feature type="signal peptide" evidence="1">
    <location>
        <begin position="1"/>
        <end position="24"/>
    </location>
</feature>
<organism evidence="2 3">
    <name type="scientific">Parasedimentitalea marina</name>
    <dbReference type="NCBI Taxonomy" id="2483033"/>
    <lineage>
        <taxon>Bacteria</taxon>
        <taxon>Pseudomonadati</taxon>
        <taxon>Pseudomonadota</taxon>
        <taxon>Alphaproteobacteria</taxon>
        <taxon>Rhodobacterales</taxon>
        <taxon>Paracoccaceae</taxon>
        <taxon>Parasedimentitalea</taxon>
    </lineage>
</organism>
<dbReference type="RefSeq" id="WP_127749059.1">
    <property type="nucleotide sequence ID" value="NZ_CP033219.1"/>
</dbReference>
<evidence type="ECO:0000313" key="3">
    <source>
        <dbReference type="Proteomes" id="UP000283063"/>
    </source>
</evidence>
<reference evidence="2 3" key="1">
    <citation type="submission" date="2018-10" db="EMBL/GenBank/DDBJ databases">
        <title>Parasedimentitalea marina sp. nov., a psychrophilic bacterium isolated from deep seawater of the New Britain Trench.</title>
        <authorList>
            <person name="Cao J."/>
        </authorList>
    </citation>
    <scope>NUCLEOTIDE SEQUENCE [LARGE SCALE GENOMIC DNA]</scope>
    <source>
        <strain evidence="2 3">W43</strain>
    </source>
</reference>
<proteinExistence type="predicted"/>
<evidence type="ECO:0000256" key="1">
    <source>
        <dbReference type="SAM" id="SignalP"/>
    </source>
</evidence>
<dbReference type="PANTHER" id="PTHR35841">
    <property type="entry name" value="PHOSPHONATES-BINDING PERIPLASMIC PROTEIN"/>
    <property type="match status" value="1"/>
</dbReference>
<dbReference type="Pfam" id="PF12974">
    <property type="entry name" value="Phosphonate-bd"/>
    <property type="match status" value="1"/>
</dbReference>
<dbReference type="EMBL" id="CP033219">
    <property type="protein sequence ID" value="AZV78498.1"/>
    <property type="molecule type" value="Genomic_DNA"/>
</dbReference>
<keyword evidence="3" id="KW-1185">Reference proteome</keyword>
<dbReference type="AlphaFoldDB" id="A0A3T0N393"/>
<dbReference type="OrthoDB" id="225238at2"/>
<name>A0A3T0N393_9RHOB</name>
<dbReference type="SUPFAM" id="SSF53850">
    <property type="entry name" value="Periplasmic binding protein-like II"/>
    <property type="match status" value="1"/>
</dbReference>
<keyword evidence="1" id="KW-0732">Signal</keyword>
<dbReference type="Proteomes" id="UP000283063">
    <property type="component" value="Chromosome"/>
</dbReference>